<dbReference type="InterPro" id="IPR024925">
    <property type="entry name" value="Malonyl_CoA-ACP_transAc"/>
</dbReference>
<feature type="domain" description="Malonyl-CoA:ACP transacylase (MAT)" evidence="6">
    <location>
        <begin position="5"/>
        <end position="301"/>
    </location>
</feature>
<dbReference type="EC" id="2.3.1.39" evidence="4"/>
<comment type="catalytic activity">
    <reaction evidence="3 4">
        <text>holo-[ACP] + malonyl-CoA = malonyl-[ACP] + CoA</text>
        <dbReference type="Rhea" id="RHEA:41792"/>
        <dbReference type="Rhea" id="RHEA-COMP:9623"/>
        <dbReference type="Rhea" id="RHEA-COMP:9685"/>
        <dbReference type="ChEBI" id="CHEBI:57287"/>
        <dbReference type="ChEBI" id="CHEBI:57384"/>
        <dbReference type="ChEBI" id="CHEBI:64479"/>
        <dbReference type="ChEBI" id="CHEBI:78449"/>
        <dbReference type="EC" id="2.3.1.39"/>
    </reaction>
</comment>
<dbReference type="EMBL" id="JACHHG010000021">
    <property type="protein sequence ID" value="MBB6100094.1"/>
    <property type="molecule type" value="Genomic_DNA"/>
</dbReference>
<sequence length="305" mass="31746">MIAALFPGQNSHAIGMGSEMAAALPEAAAVFAAAERAVPGLTRLMKEGPLEDLTLTAHQQPALVTASIAAYRAWREATGLTPAFAAGHSLGEFSAHVAAGTLDLEDALRLVHARGRYMQDAVPAGQGAMSAVVGAGSVESIREVCQATEGVVEIANLNAPGQTVISGEAAAVAAAGAELKARGFRIIPLKVSAPFHCSLMQPARERLAADLEAVAFRPMDFPVIANVTAEPVSDAAQVPALLAEQVTGSVRWTECVQKLAELGASEFIEFGSGNVLTGLLKRMLPEARFYNVHTPADLEAYLAAR</sequence>
<reference evidence="7 8" key="1">
    <citation type="submission" date="2020-08" db="EMBL/GenBank/DDBJ databases">
        <title>Genomic Encyclopedia of Type Strains, Phase IV (KMG-IV): sequencing the most valuable type-strain genomes for metagenomic binning, comparative biology and taxonomic classification.</title>
        <authorList>
            <person name="Goeker M."/>
        </authorList>
    </citation>
    <scope>NUCLEOTIDE SEQUENCE [LARGE SCALE GENOMIC DNA]</scope>
    <source>
        <strain evidence="7 8">DSM 21458</strain>
    </source>
</reference>
<dbReference type="PANTHER" id="PTHR42681">
    <property type="entry name" value="MALONYL-COA-ACYL CARRIER PROTEIN TRANSACYLASE, MITOCHONDRIAL"/>
    <property type="match status" value="1"/>
</dbReference>
<dbReference type="GO" id="GO:0005829">
    <property type="term" value="C:cytosol"/>
    <property type="evidence" value="ECO:0007669"/>
    <property type="project" value="TreeGrafter"/>
</dbReference>
<dbReference type="SUPFAM" id="SSF55048">
    <property type="entry name" value="Probable ACP-binding domain of malonyl-CoA ACP transacylase"/>
    <property type="match status" value="1"/>
</dbReference>
<protein>
    <recommendedName>
        <fullName evidence="4">Malonyl CoA-acyl carrier protein transacylase</fullName>
        <ecNumber evidence="4">2.3.1.39</ecNumber>
    </recommendedName>
</protein>
<keyword evidence="1 4" id="KW-0808">Transferase</keyword>
<comment type="caution">
    <text evidence="7">The sequence shown here is derived from an EMBL/GenBank/DDBJ whole genome shotgun (WGS) entry which is preliminary data.</text>
</comment>
<evidence type="ECO:0000256" key="2">
    <source>
        <dbReference type="ARBA" id="ARBA00023315"/>
    </source>
</evidence>
<proteinExistence type="inferred from homology"/>
<dbReference type="InterPro" id="IPR016035">
    <property type="entry name" value="Acyl_Trfase/lysoPLipase"/>
</dbReference>
<dbReference type="Proteomes" id="UP000569951">
    <property type="component" value="Unassembled WGS sequence"/>
</dbReference>
<dbReference type="InterPro" id="IPR004410">
    <property type="entry name" value="Malonyl_CoA-ACP_transAc_FabD"/>
</dbReference>
<dbReference type="SUPFAM" id="SSF52151">
    <property type="entry name" value="FabD/lysophospholipase-like"/>
    <property type="match status" value="1"/>
</dbReference>
<evidence type="ECO:0000259" key="6">
    <source>
        <dbReference type="SMART" id="SM00827"/>
    </source>
</evidence>
<comment type="similarity">
    <text evidence="4">Belongs to the fabD family.</text>
</comment>
<dbReference type="Gene3D" id="3.30.70.250">
    <property type="entry name" value="Malonyl-CoA ACP transacylase, ACP-binding"/>
    <property type="match status" value="1"/>
</dbReference>
<evidence type="ECO:0000313" key="7">
    <source>
        <dbReference type="EMBL" id="MBB6100094.1"/>
    </source>
</evidence>
<dbReference type="Gene3D" id="3.40.366.10">
    <property type="entry name" value="Malonyl-Coenzyme A Acyl Carrier Protein, domain 2"/>
    <property type="match status" value="1"/>
</dbReference>
<dbReference type="Pfam" id="PF00698">
    <property type="entry name" value="Acyl_transf_1"/>
    <property type="match status" value="1"/>
</dbReference>
<feature type="active site" evidence="5">
    <location>
        <position position="196"/>
    </location>
</feature>
<dbReference type="PIRSF" id="PIRSF000446">
    <property type="entry name" value="Mct"/>
    <property type="match status" value="1"/>
</dbReference>
<name>A0A841I4Y1_9DEIO</name>
<dbReference type="NCBIfam" id="TIGR00128">
    <property type="entry name" value="fabD"/>
    <property type="match status" value="1"/>
</dbReference>
<feature type="active site" evidence="5">
    <location>
        <position position="89"/>
    </location>
</feature>
<evidence type="ECO:0000256" key="5">
    <source>
        <dbReference type="PIRSR" id="PIRSR000446-1"/>
    </source>
</evidence>
<dbReference type="AlphaFoldDB" id="A0A841I4Y1"/>
<dbReference type="GO" id="GO:0004314">
    <property type="term" value="F:[acyl-carrier-protein] S-malonyltransferase activity"/>
    <property type="evidence" value="ECO:0007669"/>
    <property type="project" value="UniProtKB-EC"/>
</dbReference>
<dbReference type="SMART" id="SM00827">
    <property type="entry name" value="PKS_AT"/>
    <property type="match status" value="1"/>
</dbReference>
<accession>A0A841I4Y1</accession>
<dbReference type="GO" id="GO:0006633">
    <property type="term" value="P:fatty acid biosynthetic process"/>
    <property type="evidence" value="ECO:0007669"/>
    <property type="project" value="TreeGrafter"/>
</dbReference>
<dbReference type="PANTHER" id="PTHR42681:SF1">
    <property type="entry name" value="MALONYL-COA-ACYL CARRIER PROTEIN TRANSACYLASE, MITOCHONDRIAL"/>
    <property type="match status" value="1"/>
</dbReference>
<dbReference type="InterPro" id="IPR050858">
    <property type="entry name" value="Mal-CoA-ACP_Trans/PKS_FabD"/>
</dbReference>
<evidence type="ECO:0000256" key="1">
    <source>
        <dbReference type="ARBA" id="ARBA00022679"/>
    </source>
</evidence>
<gene>
    <name evidence="7" type="ORF">HNR42_003559</name>
</gene>
<dbReference type="InterPro" id="IPR016036">
    <property type="entry name" value="Malonyl_transacylase_ACP-bd"/>
</dbReference>
<keyword evidence="8" id="KW-1185">Reference proteome</keyword>
<evidence type="ECO:0000256" key="3">
    <source>
        <dbReference type="ARBA" id="ARBA00048462"/>
    </source>
</evidence>
<keyword evidence="2 4" id="KW-0012">Acyltransferase</keyword>
<dbReference type="InterPro" id="IPR014043">
    <property type="entry name" value="Acyl_transferase_dom"/>
</dbReference>
<organism evidence="7 8">
    <name type="scientific">Deinobacterium chartae</name>
    <dbReference type="NCBI Taxonomy" id="521158"/>
    <lineage>
        <taxon>Bacteria</taxon>
        <taxon>Thermotogati</taxon>
        <taxon>Deinococcota</taxon>
        <taxon>Deinococci</taxon>
        <taxon>Deinococcales</taxon>
        <taxon>Deinococcaceae</taxon>
        <taxon>Deinobacterium</taxon>
    </lineage>
</organism>
<dbReference type="InterPro" id="IPR001227">
    <property type="entry name" value="Ac_transferase_dom_sf"/>
</dbReference>
<evidence type="ECO:0000256" key="4">
    <source>
        <dbReference type="PIRNR" id="PIRNR000446"/>
    </source>
</evidence>
<evidence type="ECO:0000313" key="8">
    <source>
        <dbReference type="Proteomes" id="UP000569951"/>
    </source>
</evidence>